<feature type="domain" description="DRBM" evidence="4">
    <location>
        <begin position="1"/>
        <end position="34"/>
    </location>
</feature>
<sequence length="329" mass="36659">FQVSIGQTTCTGSGPNKKLAKRAAAEGLLEQLGYLRPTTQPVKPTIKAVVTDPLGQDLEKNRKVTFLEDEKSQEIPPGGSSGRQLVPGLLLMADGVSNSYIPNTPSKAVESRACLWDKTSEEFKDRQMKNKLWLEVYSFLEPNFLLDRKEQIKVGVNLQTTATIAKELLKGGNSPTAEALAKSIHKNKNVITGNLGKSPQNSNQNSQVVRPKDQLLYLAQLLNFNVQFSDFPKSCPRPRKFPAYDNKFTHPRDDSRTNYACIRGLRATAQTRDDPTCTNRVQNQSVSMSLKTQVPGLVKTMLSQPRRRNKNDQRCACTPNEKMRKLGSL</sequence>
<gene>
    <name evidence="5" type="ORF">TPAB3V08_LOCUS1422</name>
</gene>
<evidence type="ECO:0000313" key="5">
    <source>
        <dbReference type="EMBL" id="CAG2054393.1"/>
    </source>
</evidence>
<proteinExistence type="predicted"/>
<dbReference type="EMBL" id="CAJPIN010001278">
    <property type="protein sequence ID" value="CAG2054393.1"/>
    <property type="molecule type" value="Genomic_DNA"/>
</dbReference>
<dbReference type="InterPro" id="IPR051740">
    <property type="entry name" value="DRBM-containing_protein"/>
</dbReference>
<dbReference type="InterPro" id="IPR014720">
    <property type="entry name" value="dsRBD_dom"/>
</dbReference>
<dbReference type="Pfam" id="PF16482">
    <property type="entry name" value="Staufen_C"/>
    <property type="match status" value="1"/>
</dbReference>
<protein>
    <recommendedName>
        <fullName evidence="4">DRBM domain-containing protein</fullName>
    </recommendedName>
</protein>
<evidence type="ECO:0000256" key="2">
    <source>
        <dbReference type="ARBA" id="ARBA00022884"/>
    </source>
</evidence>
<dbReference type="Gene3D" id="3.30.160.20">
    <property type="match status" value="2"/>
</dbReference>
<comment type="caution">
    <text evidence="5">The sequence shown here is derived from an EMBL/GenBank/DDBJ whole genome shotgun (WGS) entry which is preliminary data.</text>
</comment>
<organism evidence="5 6">
    <name type="scientific">Timema podura</name>
    <name type="common">Walking stick</name>
    <dbReference type="NCBI Taxonomy" id="61482"/>
    <lineage>
        <taxon>Eukaryota</taxon>
        <taxon>Metazoa</taxon>
        <taxon>Ecdysozoa</taxon>
        <taxon>Arthropoda</taxon>
        <taxon>Hexapoda</taxon>
        <taxon>Insecta</taxon>
        <taxon>Pterygota</taxon>
        <taxon>Neoptera</taxon>
        <taxon>Polyneoptera</taxon>
        <taxon>Phasmatodea</taxon>
        <taxon>Timematodea</taxon>
        <taxon>Timematoidea</taxon>
        <taxon>Timematidae</taxon>
        <taxon>Timema</taxon>
    </lineage>
</organism>
<evidence type="ECO:0000313" key="6">
    <source>
        <dbReference type="Proteomes" id="UP001153148"/>
    </source>
</evidence>
<keyword evidence="1" id="KW-0677">Repeat</keyword>
<keyword evidence="2 3" id="KW-0694">RNA-binding</keyword>
<dbReference type="InterPro" id="IPR032478">
    <property type="entry name" value="Staufen_C"/>
</dbReference>
<accession>A0ABN7NIV5</accession>
<evidence type="ECO:0000256" key="3">
    <source>
        <dbReference type="PROSITE-ProRule" id="PRU00266"/>
    </source>
</evidence>
<dbReference type="Gene3D" id="6.10.250.1360">
    <property type="match status" value="1"/>
</dbReference>
<feature type="non-terminal residue" evidence="5">
    <location>
        <position position="1"/>
    </location>
</feature>
<reference evidence="5" key="1">
    <citation type="submission" date="2021-03" db="EMBL/GenBank/DDBJ databases">
        <authorList>
            <person name="Tran Van P."/>
        </authorList>
    </citation>
    <scope>NUCLEOTIDE SEQUENCE</scope>
</reference>
<dbReference type="InterPro" id="IPR006578">
    <property type="entry name" value="MADF-dom"/>
</dbReference>
<dbReference type="Pfam" id="PF10545">
    <property type="entry name" value="MADF_DNA_bdg"/>
    <property type="match status" value="1"/>
</dbReference>
<evidence type="ECO:0000256" key="1">
    <source>
        <dbReference type="ARBA" id="ARBA00022737"/>
    </source>
</evidence>
<dbReference type="PANTHER" id="PTHR46054">
    <property type="entry name" value="MATERNAL EFFECT PROTEIN STAUFEN"/>
    <property type="match status" value="1"/>
</dbReference>
<evidence type="ECO:0000259" key="4">
    <source>
        <dbReference type="PROSITE" id="PS50137"/>
    </source>
</evidence>
<dbReference type="PANTHER" id="PTHR46054:SF3">
    <property type="entry name" value="MATERNAL EFFECT PROTEIN STAUFEN"/>
    <property type="match status" value="1"/>
</dbReference>
<name>A0ABN7NIV5_TIMPD</name>
<dbReference type="PROSITE" id="PS50137">
    <property type="entry name" value="DS_RBD"/>
    <property type="match status" value="1"/>
</dbReference>
<dbReference type="SUPFAM" id="SSF54768">
    <property type="entry name" value="dsRNA-binding domain-like"/>
    <property type="match status" value="1"/>
</dbReference>
<keyword evidence="6" id="KW-1185">Reference proteome</keyword>
<dbReference type="Proteomes" id="UP001153148">
    <property type="component" value="Unassembled WGS sequence"/>
</dbReference>